<evidence type="ECO:0000313" key="3">
    <source>
        <dbReference type="Proteomes" id="UP001056336"/>
    </source>
</evidence>
<dbReference type="EMBL" id="CP097332">
    <property type="protein sequence ID" value="UQX89281.1"/>
    <property type="molecule type" value="Genomic_DNA"/>
</dbReference>
<gene>
    <name evidence="2" type="ORF">M6D93_04570</name>
</gene>
<accession>A0ABY4R291</accession>
<reference evidence="2" key="2">
    <citation type="submission" date="2022-05" db="EMBL/GenBank/DDBJ databases">
        <authorList>
            <person name="Kim J.-S."/>
            <person name="Lee K."/>
            <person name="Suh M."/>
            <person name="Eom M."/>
            <person name="Kim J.-S."/>
            <person name="Kim D.-S."/>
            <person name="Ko S.-H."/>
            <person name="Shin Y."/>
            <person name="Lee J.-S."/>
        </authorList>
    </citation>
    <scope>NUCLEOTIDE SEQUENCE</scope>
    <source>
        <strain evidence="2">N237</strain>
    </source>
</reference>
<protein>
    <submittedName>
        <fullName evidence="2">Uncharacterized protein</fullName>
    </submittedName>
</protein>
<name>A0ABY4R291_9ACTN</name>
<evidence type="ECO:0000256" key="1">
    <source>
        <dbReference type="SAM" id="MobiDB-lite"/>
    </source>
</evidence>
<feature type="region of interest" description="Disordered" evidence="1">
    <location>
        <begin position="1"/>
        <end position="52"/>
    </location>
</feature>
<reference evidence="2" key="1">
    <citation type="journal article" date="2018" name="Int. J. Syst. Evol. Microbiol.">
        <title>Jatrophihabitans telluris sp. nov., isolated from sediment soil of lava forest wetlands and the emended description of the genus Jatrophihabitans.</title>
        <authorList>
            <person name="Lee K.C."/>
            <person name="Suh M.K."/>
            <person name="Eom M.K."/>
            <person name="Kim K.K."/>
            <person name="Kim J.S."/>
            <person name="Kim D.S."/>
            <person name="Ko S.H."/>
            <person name="Shin Y.K."/>
            <person name="Lee J.S."/>
        </authorList>
    </citation>
    <scope>NUCLEOTIDE SEQUENCE</scope>
    <source>
        <strain evidence="2">N237</strain>
    </source>
</reference>
<keyword evidence="3" id="KW-1185">Reference proteome</keyword>
<dbReference type="RefSeq" id="WP_249773177.1">
    <property type="nucleotide sequence ID" value="NZ_CP097332.1"/>
</dbReference>
<organism evidence="2 3">
    <name type="scientific">Jatrophihabitans telluris</name>
    <dbReference type="NCBI Taxonomy" id="2038343"/>
    <lineage>
        <taxon>Bacteria</taxon>
        <taxon>Bacillati</taxon>
        <taxon>Actinomycetota</taxon>
        <taxon>Actinomycetes</taxon>
        <taxon>Jatrophihabitantales</taxon>
        <taxon>Jatrophihabitantaceae</taxon>
        <taxon>Jatrophihabitans</taxon>
    </lineage>
</organism>
<sequence>MTDKKIKPADPKAVAAPEANDTEGNAGGERTISRVGKVIRKSGRKTSGIRWP</sequence>
<dbReference type="Proteomes" id="UP001056336">
    <property type="component" value="Chromosome"/>
</dbReference>
<feature type="compositionally biased region" description="Basic and acidic residues" evidence="1">
    <location>
        <begin position="1"/>
        <end position="10"/>
    </location>
</feature>
<evidence type="ECO:0000313" key="2">
    <source>
        <dbReference type="EMBL" id="UQX89281.1"/>
    </source>
</evidence>
<proteinExistence type="predicted"/>